<proteinExistence type="predicted"/>
<evidence type="ECO:0000313" key="2">
    <source>
        <dbReference type="EMBL" id="QHS95380.1"/>
    </source>
</evidence>
<dbReference type="AlphaFoldDB" id="A0A6C0BTI5"/>
<accession>A0A6C0BTI5</accession>
<dbReference type="EMBL" id="MN739248">
    <property type="protein sequence ID" value="QHS95380.1"/>
    <property type="molecule type" value="Genomic_DNA"/>
</dbReference>
<organism evidence="2">
    <name type="scientific">viral metagenome</name>
    <dbReference type="NCBI Taxonomy" id="1070528"/>
    <lineage>
        <taxon>unclassified sequences</taxon>
        <taxon>metagenomes</taxon>
        <taxon>organismal metagenomes</taxon>
    </lineage>
</organism>
<sequence length="426" mass="51245">MKTIKKNPMKKKKRTKKQKRSIKNRHEARKYIEIMNLAYKQITSSWHDIFDKDDYLLLSYIKQGIKQGWKILKDKNVVKEIKCNSLCMTMSILNSTLGTRKKLDQLDHTQKLYLFFISYLIDDSKLSKKQVSLKHALHKIDMRIMNQIKKLQNYELKKDNRNIKKCNKFIERQEELKKQLIESDGRNKEGIGSVFRIDVCNNVDCEYLHEYKMEKGKKWNESYSKFCLNITEIFKGIVWLNMYMIFNKTTKIKYLSPYMKKIETDINIRMSLKPIDIILIPDSNILNSNLFYEDNTLDRERKKASLSDNPKYWVYTNYNEKEGTIQKRGIDYLENKHYVAAIMSLPYDTDWRSPMEIKEKNMWKNFQNFLKGKDPVAKLKNIYKNTKNIDGKERYDLEENIENSITLHWIYIHRDKLNDFIEEYVN</sequence>
<feature type="region of interest" description="Disordered" evidence="1">
    <location>
        <begin position="1"/>
        <end position="23"/>
    </location>
</feature>
<name>A0A6C0BTI5_9ZZZZ</name>
<reference evidence="2" key="1">
    <citation type="journal article" date="2020" name="Nature">
        <title>Giant virus diversity and host interactions through global metagenomics.</title>
        <authorList>
            <person name="Schulz F."/>
            <person name="Roux S."/>
            <person name="Paez-Espino D."/>
            <person name="Jungbluth S."/>
            <person name="Walsh D.A."/>
            <person name="Denef V.J."/>
            <person name="McMahon K.D."/>
            <person name="Konstantinidis K.T."/>
            <person name="Eloe-Fadrosh E.A."/>
            <person name="Kyrpides N.C."/>
            <person name="Woyke T."/>
        </authorList>
    </citation>
    <scope>NUCLEOTIDE SEQUENCE</scope>
    <source>
        <strain evidence="2">GVMAG-M-3300018428-35</strain>
    </source>
</reference>
<evidence type="ECO:0000256" key="1">
    <source>
        <dbReference type="SAM" id="MobiDB-lite"/>
    </source>
</evidence>
<protein>
    <submittedName>
        <fullName evidence="2">Uncharacterized protein</fullName>
    </submittedName>
</protein>